<comment type="caution">
    <text evidence="6">The sequence shown here is derived from an EMBL/GenBank/DDBJ whole genome shotgun (WGS) entry which is preliminary data.</text>
</comment>
<dbReference type="GO" id="GO:0043332">
    <property type="term" value="C:mating projection tip"/>
    <property type="evidence" value="ECO:0007669"/>
    <property type="project" value="TreeGrafter"/>
</dbReference>
<dbReference type="CDD" id="cd13246">
    <property type="entry name" value="PH_Scd1"/>
    <property type="match status" value="1"/>
</dbReference>
<name>A0AAD7Y013_9FUNG</name>
<feature type="region of interest" description="Disordered" evidence="2">
    <location>
        <begin position="1"/>
        <end position="21"/>
    </location>
</feature>
<dbReference type="Pfam" id="PF00564">
    <property type="entry name" value="PB1"/>
    <property type="match status" value="1"/>
</dbReference>
<dbReference type="GeneID" id="83212340"/>
<dbReference type="Gene3D" id="1.20.900.10">
    <property type="entry name" value="Dbl homology (DH) domain"/>
    <property type="match status" value="1"/>
</dbReference>
<feature type="region of interest" description="Disordered" evidence="2">
    <location>
        <begin position="723"/>
        <end position="839"/>
    </location>
</feature>
<feature type="domain" description="DH" evidence="4">
    <location>
        <begin position="222"/>
        <end position="396"/>
    </location>
</feature>
<dbReference type="PROSITE" id="PS50003">
    <property type="entry name" value="PH_DOMAIN"/>
    <property type="match status" value="1"/>
</dbReference>
<dbReference type="AlphaFoldDB" id="A0AAD7Y013"/>
<evidence type="ECO:0000259" key="5">
    <source>
        <dbReference type="PROSITE" id="PS51745"/>
    </source>
</evidence>
<dbReference type="SMART" id="SM00233">
    <property type="entry name" value="PH"/>
    <property type="match status" value="1"/>
</dbReference>
<dbReference type="GO" id="GO:0000935">
    <property type="term" value="C:division septum"/>
    <property type="evidence" value="ECO:0007669"/>
    <property type="project" value="TreeGrafter"/>
</dbReference>
<dbReference type="InterPro" id="IPR001849">
    <property type="entry name" value="PH_domain"/>
</dbReference>
<dbReference type="Gene3D" id="2.30.29.30">
    <property type="entry name" value="Pleckstrin-homology domain (PH domain)/Phosphotyrosine-binding domain (PTB)"/>
    <property type="match status" value="1"/>
</dbReference>
<dbReference type="Pfam" id="PF15411">
    <property type="entry name" value="PH_10"/>
    <property type="match status" value="1"/>
</dbReference>
<dbReference type="Gene3D" id="3.10.20.90">
    <property type="entry name" value="Phosphatidylinositol 3-kinase Catalytic Subunit, Chain A, domain 1"/>
    <property type="match status" value="1"/>
</dbReference>
<dbReference type="SMART" id="SM00325">
    <property type="entry name" value="RhoGEF"/>
    <property type="match status" value="1"/>
</dbReference>
<dbReference type="SMART" id="SM00666">
    <property type="entry name" value="PB1"/>
    <property type="match status" value="1"/>
</dbReference>
<feature type="compositionally biased region" description="Polar residues" evidence="2">
    <location>
        <begin position="739"/>
        <end position="749"/>
    </location>
</feature>
<feature type="compositionally biased region" description="Acidic residues" evidence="2">
    <location>
        <begin position="580"/>
        <end position="597"/>
    </location>
</feature>
<dbReference type="InterPro" id="IPR000219">
    <property type="entry name" value="DH_dom"/>
</dbReference>
<dbReference type="PANTHER" id="PTHR47339">
    <property type="entry name" value="CELL DIVISION CONTROL PROTEIN 24"/>
    <property type="match status" value="1"/>
</dbReference>
<evidence type="ECO:0000259" key="4">
    <source>
        <dbReference type="PROSITE" id="PS50010"/>
    </source>
</evidence>
<feature type="compositionally biased region" description="Polar residues" evidence="2">
    <location>
        <begin position="780"/>
        <end position="799"/>
    </location>
</feature>
<gene>
    <name evidence="6" type="ORF">O0I10_004927</name>
</gene>
<dbReference type="InterPro" id="IPR035899">
    <property type="entry name" value="DBL_dom_sf"/>
</dbReference>
<sequence>MATLAMKRRTPSLGTLPTMPNISVVDAPMPTTSSTSPSIINNTNNKPAVQGGSLYHTCRSVLDKLAAVDGMQDYLNEADQASSIPTPASSMPSSSSEPSTPTSTNNDPLTKLWTLCRRGSPLCTLFNALNTEKPLKVDRNPTLNQVNTCKASVYHFIVACKDQLEFTEDQLFTITDLYQDDTNGFVKVVNTVNKILFLLERDGLITVRSSNRNSDPNAPKDTRDKVVLELLETERKYVQDLETLQNYMREMQAQKILSPDTVHYLFGNLNTLVDFQRRFLIQIENTAENAPEEQRFCQLFSQMEEAFAVYEPYCANYYSAQDLVVQETPKLEKLSHILNPTYELPSMLIKPVQRICKYPLLLGQLIKTTNKDWPHYDEMEQGLEAIKRVTEKVNETQRKHENLQAVEDLRRRVDESERDRVEGDGHILLHGNLTMSRGDSDRELLIFLFEKAMIICKETKDASKNRLTKSNTLIKKKRRASLQVKGKINTNRIFNVANKSQPGNWMLAVEYKDKEVERFILKFRNEEQLRLWESTLEKVKEAHKTHVPNTHLLSMGAAPMTPVPSGDGSTAGSNGGLYLLDDDDTDDDDDDADEEPDFYAARSRSNSVSANQALRPKMMRNNSQDASMFMATRHQQQPPPPMPGMNLSPLPRAAGGHHHHHPTTPPLEYSGYPVSPPPSSPSSPGTPSRTSTSTSSWHHRRNEDGSSPLTDIASKFMSATDAIAPSSEDIVPPMRMSGASPSRSQSHTTMPAHAMYQQQPPMPSASFSTARNSPHHQRVRSQSSPNIHKLNHPSQQQQWEDLPQMPSINSRTLYSSNSSNGGRTHATAPAATTTAASVAPRLSETASSLQSQIDRVVSAVPNSPGTVKIKLSYNDGIYVIVVSESISFADLMEKVEKKIRLVAQIRPTDILRLKYQDEDGDLITINSDDDVQMAFENRNTALNLFVSI</sequence>
<protein>
    <submittedName>
        <fullName evidence="6">Uncharacterized protein</fullName>
    </submittedName>
</protein>
<organism evidence="6 7">
    <name type="scientific">Lichtheimia ornata</name>
    <dbReference type="NCBI Taxonomy" id="688661"/>
    <lineage>
        <taxon>Eukaryota</taxon>
        <taxon>Fungi</taxon>
        <taxon>Fungi incertae sedis</taxon>
        <taxon>Mucoromycota</taxon>
        <taxon>Mucoromycotina</taxon>
        <taxon>Mucoromycetes</taxon>
        <taxon>Mucorales</taxon>
        <taxon>Lichtheimiaceae</taxon>
        <taxon>Lichtheimia</taxon>
    </lineage>
</organism>
<dbReference type="InterPro" id="IPR001331">
    <property type="entry name" value="GDS_CDC24_CS"/>
</dbReference>
<dbReference type="CDD" id="cd00014">
    <property type="entry name" value="CH_SF"/>
    <property type="match status" value="1"/>
</dbReference>
<feature type="domain" description="PB1" evidence="5">
    <location>
        <begin position="866"/>
        <end position="948"/>
    </location>
</feature>
<evidence type="ECO:0000256" key="1">
    <source>
        <dbReference type="SAM" id="Coils"/>
    </source>
</evidence>
<dbReference type="InterPro" id="IPR010481">
    <property type="entry name" value="Cdc24/Scd1_N"/>
</dbReference>
<dbReference type="PANTHER" id="PTHR47339:SF1">
    <property type="entry name" value="CELL DIVISION CONTROL PROTEIN 24"/>
    <property type="match status" value="1"/>
</dbReference>
<reference evidence="6 7" key="1">
    <citation type="submission" date="2023-03" db="EMBL/GenBank/DDBJ databases">
        <title>Genome sequence of Lichtheimia ornata CBS 291.66.</title>
        <authorList>
            <person name="Mohabir J.T."/>
            <person name="Shea T.P."/>
            <person name="Kurbessoian T."/>
            <person name="Berby B."/>
            <person name="Fontaine J."/>
            <person name="Livny J."/>
            <person name="Gnirke A."/>
            <person name="Stajich J.E."/>
            <person name="Cuomo C.A."/>
        </authorList>
    </citation>
    <scope>NUCLEOTIDE SEQUENCE [LARGE SCALE GENOMIC DNA]</scope>
    <source>
        <strain evidence="6">CBS 291.66</strain>
    </source>
</reference>
<dbReference type="PROSITE" id="PS51745">
    <property type="entry name" value="PB1"/>
    <property type="match status" value="1"/>
</dbReference>
<evidence type="ECO:0000313" key="6">
    <source>
        <dbReference type="EMBL" id="KAJ8659213.1"/>
    </source>
</evidence>
<feature type="region of interest" description="Disordered" evidence="2">
    <location>
        <begin position="82"/>
        <end position="108"/>
    </location>
</feature>
<feature type="domain" description="PH" evidence="3">
    <location>
        <begin position="426"/>
        <end position="541"/>
    </location>
</feature>
<feature type="region of interest" description="Disordered" evidence="2">
    <location>
        <begin position="550"/>
        <end position="617"/>
    </location>
</feature>
<dbReference type="GO" id="GO:0005634">
    <property type="term" value="C:nucleus"/>
    <property type="evidence" value="ECO:0007669"/>
    <property type="project" value="TreeGrafter"/>
</dbReference>
<dbReference type="SUPFAM" id="SSF50729">
    <property type="entry name" value="PH domain-like"/>
    <property type="match status" value="1"/>
</dbReference>
<dbReference type="Pfam" id="PF00621">
    <property type="entry name" value="RhoGEF"/>
    <property type="match status" value="1"/>
</dbReference>
<dbReference type="GO" id="GO:0030010">
    <property type="term" value="P:establishment of cell polarity"/>
    <property type="evidence" value="ECO:0007669"/>
    <property type="project" value="TreeGrafter"/>
</dbReference>
<feature type="compositionally biased region" description="Low complexity" evidence="2">
    <location>
        <begin position="824"/>
        <end position="836"/>
    </location>
</feature>
<dbReference type="Gene3D" id="1.10.418.10">
    <property type="entry name" value="Calponin-like domain"/>
    <property type="match status" value="1"/>
</dbReference>
<dbReference type="Pfam" id="PF06395">
    <property type="entry name" value="CDC24"/>
    <property type="match status" value="1"/>
</dbReference>
<dbReference type="GO" id="GO:0031106">
    <property type="term" value="P:septin ring organization"/>
    <property type="evidence" value="ECO:0007669"/>
    <property type="project" value="TreeGrafter"/>
</dbReference>
<dbReference type="InterPro" id="IPR011993">
    <property type="entry name" value="PH-like_dom_sf"/>
</dbReference>
<dbReference type="Proteomes" id="UP001234581">
    <property type="component" value="Unassembled WGS sequence"/>
</dbReference>
<dbReference type="InterPro" id="IPR036872">
    <property type="entry name" value="CH_dom_sf"/>
</dbReference>
<feature type="compositionally biased region" description="Basic residues" evidence="2">
    <location>
        <begin position="1"/>
        <end position="10"/>
    </location>
</feature>
<dbReference type="InterPro" id="IPR033511">
    <property type="entry name" value="Cdc24/Scd1_PH_dom"/>
</dbReference>
<feature type="region of interest" description="Disordered" evidence="2">
    <location>
        <begin position="631"/>
        <end position="711"/>
    </location>
</feature>
<dbReference type="EMBL" id="JARTCD010000019">
    <property type="protein sequence ID" value="KAJ8659213.1"/>
    <property type="molecule type" value="Genomic_DNA"/>
</dbReference>
<dbReference type="PROSITE" id="PS50010">
    <property type="entry name" value="DH_2"/>
    <property type="match status" value="1"/>
</dbReference>
<feature type="compositionally biased region" description="Low complexity" evidence="2">
    <location>
        <begin position="600"/>
        <end position="613"/>
    </location>
</feature>
<feature type="compositionally biased region" description="Polar residues" evidence="2">
    <location>
        <begin position="806"/>
        <end position="822"/>
    </location>
</feature>
<dbReference type="InterPro" id="IPR053793">
    <property type="entry name" value="PB1-like"/>
</dbReference>
<keyword evidence="7" id="KW-1185">Reference proteome</keyword>
<proteinExistence type="predicted"/>
<evidence type="ECO:0000259" key="3">
    <source>
        <dbReference type="PROSITE" id="PS50003"/>
    </source>
</evidence>
<dbReference type="PROSITE" id="PS00741">
    <property type="entry name" value="DH_1"/>
    <property type="match status" value="1"/>
</dbReference>
<keyword evidence="1" id="KW-0175">Coiled coil</keyword>
<dbReference type="RefSeq" id="XP_058344126.1">
    <property type="nucleotide sequence ID" value="XM_058484976.1"/>
</dbReference>
<dbReference type="CDD" id="cd05992">
    <property type="entry name" value="PB1"/>
    <property type="match status" value="1"/>
</dbReference>
<dbReference type="GO" id="GO:0005737">
    <property type="term" value="C:cytoplasm"/>
    <property type="evidence" value="ECO:0007669"/>
    <property type="project" value="TreeGrafter"/>
</dbReference>
<dbReference type="InterPro" id="IPR000270">
    <property type="entry name" value="PB1_dom"/>
</dbReference>
<feature type="compositionally biased region" description="Low complexity" evidence="2">
    <location>
        <begin position="82"/>
        <end position="104"/>
    </location>
</feature>
<feature type="coiled-coil region" evidence="1">
    <location>
        <begin position="379"/>
        <end position="419"/>
    </location>
</feature>
<accession>A0AAD7Y013</accession>
<feature type="compositionally biased region" description="Low complexity" evidence="2">
    <location>
        <begin position="682"/>
        <end position="696"/>
    </location>
</feature>
<evidence type="ECO:0000313" key="7">
    <source>
        <dbReference type="Proteomes" id="UP001234581"/>
    </source>
</evidence>
<dbReference type="GO" id="GO:0005085">
    <property type="term" value="F:guanyl-nucleotide exchange factor activity"/>
    <property type="evidence" value="ECO:0007669"/>
    <property type="project" value="InterPro"/>
</dbReference>
<feature type="compositionally biased region" description="Polar residues" evidence="2">
    <location>
        <begin position="12"/>
        <end position="21"/>
    </location>
</feature>
<evidence type="ECO:0000256" key="2">
    <source>
        <dbReference type="SAM" id="MobiDB-lite"/>
    </source>
</evidence>
<dbReference type="SUPFAM" id="SSF48065">
    <property type="entry name" value="DBL homology domain (DH-domain)"/>
    <property type="match status" value="1"/>
</dbReference>
<dbReference type="GO" id="GO:0035556">
    <property type="term" value="P:intracellular signal transduction"/>
    <property type="evidence" value="ECO:0007669"/>
    <property type="project" value="InterPro"/>
</dbReference>
<dbReference type="InterPro" id="IPR053026">
    <property type="entry name" value="CDC42_GEF"/>
</dbReference>
<dbReference type="SUPFAM" id="SSF54277">
    <property type="entry name" value="CAD &amp; PB1 domains"/>
    <property type="match status" value="1"/>
</dbReference>
<feature type="compositionally biased region" description="Low complexity" evidence="2">
    <location>
        <begin position="644"/>
        <end position="654"/>
    </location>
</feature>
<dbReference type="CDD" id="cd00160">
    <property type="entry name" value="RhoGEF"/>
    <property type="match status" value="1"/>
</dbReference>